<keyword evidence="2" id="KW-1133">Transmembrane helix</keyword>
<sequence length="157" mass="18468">MLGAPLSEVWGENYKPKKKKKNKSVTPMKPSEMESELLVSVNDKQNFEKESIKRNQLLKDDRLIGDSYKPVNYANSNIVTPSNPYGQIPKTLKDDPDYQEFIEYKKNKDNPRPKVIEEIIPKIDMNYQMNELLLYIFTGFFFLILYDNIYRLGKNSY</sequence>
<name>A0A6C0BVG1_9ZZZZ</name>
<protein>
    <submittedName>
        <fullName evidence="3">Uncharacterized protein</fullName>
    </submittedName>
</protein>
<evidence type="ECO:0000313" key="3">
    <source>
        <dbReference type="EMBL" id="QHS95408.1"/>
    </source>
</evidence>
<feature type="region of interest" description="Disordered" evidence="1">
    <location>
        <begin position="1"/>
        <end position="36"/>
    </location>
</feature>
<organism evidence="3">
    <name type="scientific">viral metagenome</name>
    <dbReference type="NCBI Taxonomy" id="1070528"/>
    <lineage>
        <taxon>unclassified sequences</taxon>
        <taxon>metagenomes</taxon>
        <taxon>organismal metagenomes</taxon>
    </lineage>
</organism>
<dbReference type="EMBL" id="MN739249">
    <property type="protein sequence ID" value="QHS95408.1"/>
    <property type="molecule type" value="Genomic_DNA"/>
</dbReference>
<accession>A0A6C0BVG1</accession>
<proteinExistence type="predicted"/>
<keyword evidence="2" id="KW-0812">Transmembrane</keyword>
<keyword evidence="2" id="KW-0472">Membrane</keyword>
<feature type="transmembrane region" description="Helical" evidence="2">
    <location>
        <begin position="132"/>
        <end position="150"/>
    </location>
</feature>
<evidence type="ECO:0000256" key="1">
    <source>
        <dbReference type="SAM" id="MobiDB-lite"/>
    </source>
</evidence>
<dbReference type="AlphaFoldDB" id="A0A6C0BVG1"/>
<evidence type="ECO:0000256" key="2">
    <source>
        <dbReference type="SAM" id="Phobius"/>
    </source>
</evidence>
<reference evidence="3" key="1">
    <citation type="journal article" date="2020" name="Nature">
        <title>Giant virus diversity and host interactions through global metagenomics.</title>
        <authorList>
            <person name="Schulz F."/>
            <person name="Roux S."/>
            <person name="Paez-Espino D."/>
            <person name="Jungbluth S."/>
            <person name="Walsh D.A."/>
            <person name="Denef V.J."/>
            <person name="McMahon K.D."/>
            <person name="Konstantinidis K.T."/>
            <person name="Eloe-Fadrosh E.A."/>
            <person name="Kyrpides N.C."/>
            <person name="Woyke T."/>
        </authorList>
    </citation>
    <scope>NUCLEOTIDE SEQUENCE</scope>
    <source>
        <strain evidence="3">GVMAG-M-3300018428-35</strain>
    </source>
</reference>